<sequence length="523" mass="58228">MWGTRRAPVLQWRSCHVSVSTTLSSSARKPLKLYVIAGEASGDAIGAKVVRALQRQQPSRALAVRGIGGPQLCAAGEFTSLFPMHELSYMGLVEIVPHLWRFRRRIRDTLRDIHQFQPELVLTIDSKGFAFRVLNALHVDERTTGHTRSKKVHYVAPSVWAYKHRDERDVAKLRQLLDALFTILPFEENIFDARESNERLASGDCDKLSRRSWCHFVGHPAVEDFLEATGAYDSDQRCLVPQDNCVLSGKVATGPDALLDMGNYDGTLLSKGGQQFQRLAAMGREPRARARARQQFGVPVDAFVICALVGSRVNEVERVCRLVLDAVKQFQQATDVQRDQQQQIYVVFPTLSVVAEQVNAHICACDHDITCRVLTDLDAATRLQLFQSADAAVAVSGTIVLETTLAGLPTVVIYRANWLTERIVQWLAAVRFVSVPNLLLGRMLIPELLFKHCTAPKIADALTLLQRDPDKQKDALELAMVASTLTRWQEPDEAIATSSLRPIRASDLAAKSILDILAEKEAH</sequence>
<gene>
    <name evidence="8" type="ORF">HBR001_LOCUS9297</name>
</gene>
<keyword evidence="3" id="KW-0441">Lipid A biosynthesis</keyword>
<evidence type="ECO:0000256" key="2">
    <source>
        <dbReference type="ARBA" id="ARBA00022516"/>
    </source>
</evidence>
<proteinExistence type="predicted"/>
<evidence type="ECO:0000313" key="9">
    <source>
        <dbReference type="Proteomes" id="UP001162031"/>
    </source>
</evidence>
<keyword evidence="6" id="KW-0443">Lipid metabolism</keyword>
<dbReference type="GO" id="GO:0016020">
    <property type="term" value="C:membrane"/>
    <property type="evidence" value="ECO:0007669"/>
    <property type="project" value="GOC"/>
</dbReference>
<dbReference type="PANTHER" id="PTHR30372">
    <property type="entry name" value="LIPID-A-DISACCHARIDE SYNTHASE"/>
    <property type="match status" value="1"/>
</dbReference>
<keyword evidence="2" id="KW-0444">Lipid biosynthesis</keyword>
<dbReference type="GO" id="GO:0005543">
    <property type="term" value="F:phospholipid binding"/>
    <property type="evidence" value="ECO:0007669"/>
    <property type="project" value="TreeGrafter"/>
</dbReference>
<evidence type="ECO:0000256" key="7">
    <source>
        <dbReference type="ARBA" id="ARBA00048975"/>
    </source>
</evidence>
<reference evidence="8" key="1">
    <citation type="submission" date="2022-12" db="EMBL/GenBank/DDBJ databases">
        <authorList>
            <person name="Webb A."/>
        </authorList>
    </citation>
    <scope>NUCLEOTIDE SEQUENCE</scope>
    <source>
        <strain evidence="8">Hp1</strain>
    </source>
</reference>
<dbReference type="GO" id="GO:0009245">
    <property type="term" value="P:lipid A biosynthetic process"/>
    <property type="evidence" value="ECO:0007669"/>
    <property type="project" value="UniProtKB-KW"/>
</dbReference>
<dbReference type="EC" id="2.4.1.182" evidence="1"/>
<evidence type="ECO:0000256" key="1">
    <source>
        <dbReference type="ARBA" id="ARBA00012687"/>
    </source>
</evidence>
<dbReference type="Proteomes" id="UP001162031">
    <property type="component" value="Unassembled WGS sequence"/>
</dbReference>
<comment type="caution">
    <text evidence="8">The sequence shown here is derived from an EMBL/GenBank/DDBJ whole genome shotgun (WGS) entry which is preliminary data.</text>
</comment>
<name>A0AAV0V3F5_HYABA</name>
<comment type="catalytic activity">
    <reaction evidence="7">
        <text>a lipid X + a UDP-2-N,3-O-bis[(3R)-3-hydroxyacyl]-alpha-D-glucosamine = a lipid A disaccharide + UDP + H(+)</text>
        <dbReference type="Rhea" id="RHEA:67828"/>
        <dbReference type="ChEBI" id="CHEBI:15378"/>
        <dbReference type="ChEBI" id="CHEBI:58223"/>
        <dbReference type="ChEBI" id="CHEBI:137748"/>
        <dbReference type="ChEBI" id="CHEBI:176338"/>
        <dbReference type="ChEBI" id="CHEBI:176343"/>
        <dbReference type="EC" id="2.4.1.182"/>
    </reaction>
</comment>
<organism evidence="8 9">
    <name type="scientific">Hyaloperonospora brassicae</name>
    <name type="common">Brassica downy mildew</name>
    <name type="synonym">Peronospora brassicae</name>
    <dbReference type="NCBI Taxonomy" id="162125"/>
    <lineage>
        <taxon>Eukaryota</taxon>
        <taxon>Sar</taxon>
        <taxon>Stramenopiles</taxon>
        <taxon>Oomycota</taxon>
        <taxon>Peronosporomycetes</taxon>
        <taxon>Peronosporales</taxon>
        <taxon>Peronosporaceae</taxon>
        <taxon>Hyaloperonospora</taxon>
    </lineage>
</organism>
<evidence type="ECO:0000256" key="3">
    <source>
        <dbReference type="ARBA" id="ARBA00022556"/>
    </source>
</evidence>
<keyword evidence="5" id="KW-0808">Transferase</keyword>
<accession>A0AAV0V3F5</accession>
<keyword evidence="4" id="KW-0328">Glycosyltransferase</keyword>
<evidence type="ECO:0000313" key="8">
    <source>
        <dbReference type="EMBL" id="CAI5743078.1"/>
    </source>
</evidence>
<dbReference type="SUPFAM" id="SSF53756">
    <property type="entry name" value="UDP-Glycosyltransferase/glycogen phosphorylase"/>
    <property type="match status" value="1"/>
</dbReference>
<protein>
    <recommendedName>
        <fullName evidence="1">lipid-A-disaccharide synthase</fullName>
        <ecNumber evidence="1">2.4.1.182</ecNumber>
    </recommendedName>
</protein>
<evidence type="ECO:0000256" key="4">
    <source>
        <dbReference type="ARBA" id="ARBA00022676"/>
    </source>
</evidence>
<evidence type="ECO:0000256" key="5">
    <source>
        <dbReference type="ARBA" id="ARBA00022679"/>
    </source>
</evidence>
<evidence type="ECO:0000256" key="6">
    <source>
        <dbReference type="ARBA" id="ARBA00023098"/>
    </source>
</evidence>
<dbReference type="EMBL" id="CANTFL010001484">
    <property type="protein sequence ID" value="CAI5743078.1"/>
    <property type="molecule type" value="Genomic_DNA"/>
</dbReference>
<dbReference type="AlphaFoldDB" id="A0AAV0V3F5"/>
<dbReference type="GO" id="GO:0008915">
    <property type="term" value="F:lipid-A-disaccharide synthase activity"/>
    <property type="evidence" value="ECO:0007669"/>
    <property type="project" value="UniProtKB-EC"/>
</dbReference>
<dbReference type="Pfam" id="PF02684">
    <property type="entry name" value="LpxB"/>
    <property type="match status" value="2"/>
</dbReference>
<keyword evidence="9" id="KW-1185">Reference proteome</keyword>
<dbReference type="InterPro" id="IPR003835">
    <property type="entry name" value="Glyco_trans_19"/>
</dbReference>
<dbReference type="PANTHER" id="PTHR30372:SF4">
    <property type="entry name" value="LIPID-A-DISACCHARIDE SYNTHASE, MITOCHONDRIAL-RELATED"/>
    <property type="match status" value="1"/>
</dbReference>